<organism evidence="9 10">
    <name type="scientific">Aureobasidium pullulans</name>
    <name type="common">Black yeast</name>
    <name type="synonym">Pullularia pullulans</name>
    <dbReference type="NCBI Taxonomy" id="5580"/>
    <lineage>
        <taxon>Eukaryota</taxon>
        <taxon>Fungi</taxon>
        <taxon>Dikarya</taxon>
        <taxon>Ascomycota</taxon>
        <taxon>Pezizomycotina</taxon>
        <taxon>Dothideomycetes</taxon>
        <taxon>Dothideomycetidae</taxon>
        <taxon>Dothideales</taxon>
        <taxon>Saccotheciaceae</taxon>
        <taxon>Aureobasidium</taxon>
    </lineage>
</organism>
<dbReference type="InterPro" id="IPR052337">
    <property type="entry name" value="SAT4-like"/>
</dbReference>
<evidence type="ECO:0000256" key="4">
    <source>
        <dbReference type="ARBA" id="ARBA00023136"/>
    </source>
</evidence>
<comment type="subcellular location">
    <subcellularLocation>
        <location evidence="1">Membrane</location>
        <topology evidence="1">Multi-pass membrane protein</topology>
    </subcellularLocation>
</comment>
<evidence type="ECO:0000259" key="8">
    <source>
        <dbReference type="Pfam" id="PF20684"/>
    </source>
</evidence>
<feature type="transmembrane region" description="Helical" evidence="7">
    <location>
        <begin position="6"/>
        <end position="24"/>
    </location>
</feature>
<evidence type="ECO:0000256" key="5">
    <source>
        <dbReference type="ARBA" id="ARBA00038359"/>
    </source>
</evidence>
<accession>A0AB74IYM2</accession>
<keyword evidence="2 7" id="KW-0812">Transmembrane</keyword>
<feature type="transmembrane region" description="Helical" evidence="7">
    <location>
        <begin position="226"/>
        <end position="253"/>
    </location>
</feature>
<evidence type="ECO:0000256" key="2">
    <source>
        <dbReference type="ARBA" id="ARBA00022692"/>
    </source>
</evidence>
<dbReference type="AlphaFoldDB" id="A0AB74IYM2"/>
<dbReference type="GO" id="GO:0016020">
    <property type="term" value="C:membrane"/>
    <property type="evidence" value="ECO:0007669"/>
    <property type="project" value="UniProtKB-SubCell"/>
</dbReference>
<feature type="domain" description="Rhodopsin" evidence="8">
    <location>
        <begin position="25"/>
        <end position="289"/>
    </location>
</feature>
<feature type="compositionally biased region" description="Low complexity" evidence="6">
    <location>
        <begin position="331"/>
        <end position="342"/>
    </location>
</feature>
<keyword evidence="4 7" id="KW-0472">Membrane</keyword>
<keyword evidence="3 7" id="KW-1133">Transmembrane helix</keyword>
<dbReference type="Pfam" id="PF20684">
    <property type="entry name" value="Fung_rhodopsin"/>
    <property type="match status" value="1"/>
</dbReference>
<evidence type="ECO:0000256" key="6">
    <source>
        <dbReference type="SAM" id="MobiDB-lite"/>
    </source>
</evidence>
<name>A0AB74IYM2_AURPU</name>
<dbReference type="PANTHER" id="PTHR33048">
    <property type="entry name" value="PTH11-LIKE INTEGRAL MEMBRANE PROTEIN (AFU_ORTHOLOGUE AFUA_5G11245)"/>
    <property type="match status" value="1"/>
</dbReference>
<reference evidence="9 10" key="1">
    <citation type="submission" date="2018-10" db="EMBL/GenBank/DDBJ databases">
        <title>Fifty Aureobasidium pullulans genomes reveal a recombining polyextremotolerant generalist.</title>
        <authorList>
            <person name="Gostincar C."/>
            <person name="Turk M."/>
            <person name="Zajc J."/>
            <person name="Gunde-Cimerman N."/>
        </authorList>
    </citation>
    <scope>NUCLEOTIDE SEQUENCE [LARGE SCALE GENOMIC DNA]</scope>
    <source>
        <strain evidence="9 10">EXF-10796</strain>
    </source>
</reference>
<feature type="transmembrane region" description="Helical" evidence="7">
    <location>
        <begin position="66"/>
        <end position="84"/>
    </location>
</feature>
<dbReference type="PANTHER" id="PTHR33048:SF47">
    <property type="entry name" value="INTEGRAL MEMBRANE PROTEIN-RELATED"/>
    <property type="match status" value="1"/>
</dbReference>
<sequence length="385" mass="42253">MEAGAGIVGFVWVLTAFSGGIVVARSVMKTIRFHGLAWEDYLMIISMVTPNPLQYPISSTNHNIQFKQLLAVVYGISSTLMYTIDFGKHAEDLAPFHSPKFAEYLYLCHAVGFMAPLFSRISFCLYMLRVLGTTSAFRKRSIHAFIALQLIVNVPITIFVFTQCGSFQNLWRHGLLTSSPSCVRHDIIKILALIAVVFNAVTDVYLTLLPAIVVWSIKVMTAKARLGLAATLGLSFFAAIASVIKIYYVYALYTYSPNPLTIERLILVMGVEINVVVIAASIPVLAPLFLQKSGQRGRKGVYKDPVLPTYDISVEGASKGSELQSGKTFDTSSSKTFGQSSSGKKDSIVTRTTELFSGNGTEGTLSPTTPWDEMPEIVFLSDNKQ</sequence>
<feature type="compositionally biased region" description="Polar residues" evidence="6">
    <location>
        <begin position="349"/>
        <end position="369"/>
    </location>
</feature>
<feature type="region of interest" description="Disordered" evidence="6">
    <location>
        <begin position="321"/>
        <end position="385"/>
    </location>
</feature>
<comment type="similarity">
    <text evidence="5">Belongs to the SAT4 family.</text>
</comment>
<evidence type="ECO:0000313" key="9">
    <source>
        <dbReference type="EMBL" id="THW43913.1"/>
    </source>
</evidence>
<protein>
    <recommendedName>
        <fullName evidence="8">Rhodopsin domain-containing protein</fullName>
    </recommendedName>
</protein>
<dbReference type="Proteomes" id="UP000309076">
    <property type="component" value="Unassembled WGS sequence"/>
</dbReference>
<proteinExistence type="inferred from homology"/>
<feature type="transmembrane region" description="Helical" evidence="7">
    <location>
        <begin position="140"/>
        <end position="161"/>
    </location>
</feature>
<dbReference type="EMBL" id="QZAM01000089">
    <property type="protein sequence ID" value="THW43913.1"/>
    <property type="molecule type" value="Genomic_DNA"/>
</dbReference>
<evidence type="ECO:0000256" key="3">
    <source>
        <dbReference type="ARBA" id="ARBA00022989"/>
    </source>
</evidence>
<feature type="transmembrane region" description="Helical" evidence="7">
    <location>
        <begin position="265"/>
        <end position="290"/>
    </location>
</feature>
<dbReference type="InterPro" id="IPR049326">
    <property type="entry name" value="Rhodopsin_dom_fungi"/>
</dbReference>
<feature type="transmembrane region" description="Helical" evidence="7">
    <location>
        <begin position="187"/>
        <end position="214"/>
    </location>
</feature>
<evidence type="ECO:0000256" key="7">
    <source>
        <dbReference type="SAM" id="Phobius"/>
    </source>
</evidence>
<evidence type="ECO:0000256" key="1">
    <source>
        <dbReference type="ARBA" id="ARBA00004141"/>
    </source>
</evidence>
<feature type="compositionally biased region" description="Polar residues" evidence="6">
    <location>
        <begin position="321"/>
        <end position="330"/>
    </location>
</feature>
<feature type="transmembrane region" description="Helical" evidence="7">
    <location>
        <begin position="104"/>
        <end position="128"/>
    </location>
</feature>
<evidence type="ECO:0000313" key="10">
    <source>
        <dbReference type="Proteomes" id="UP000309076"/>
    </source>
</evidence>
<comment type="caution">
    <text evidence="9">The sequence shown here is derived from an EMBL/GenBank/DDBJ whole genome shotgun (WGS) entry which is preliminary data.</text>
</comment>
<gene>
    <name evidence="9" type="ORF">D6D21_05150</name>
</gene>